<evidence type="ECO:0000256" key="1">
    <source>
        <dbReference type="ARBA" id="ARBA00023015"/>
    </source>
</evidence>
<accession>A0AAE3YMU4</accession>
<dbReference type="EMBL" id="JAVDYB010000001">
    <property type="protein sequence ID" value="MDR7276683.1"/>
    <property type="molecule type" value="Genomic_DNA"/>
</dbReference>
<evidence type="ECO:0000313" key="5">
    <source>
        <dbReference type="EMBL" id="MDR7276683.1"/>
    </source>
</evidence>
<keyword evidence="6" id="KW-1185">Reference proteome</keyword>
<proteinExistence type="predicted"/>
<dbReference type="SUPFAM" id="SSF46785">
    <property type="entry name" value="Winged helix' DNA-binding domain"/>
    <property type="match status" value="1"/>
</dbReference>
<dbReference type="AlphaFoldDB" id="A0AAE3YMU4"/>
<dbReference type="PANTHER" id="PTHR44846:SF1">
    <property type="entry name" value="MANNOSYL-D-GLYCERATE TRANSPORT_METABOLISM SYSTEM REPRESSOR MNGR-RELATED"/>
    <property type="match status" value="1"/>
</dbReference>
<dbReference type="PROSITE" id="PS50949">
    <property type="entry name" value="HTH_GNTR"/>
    <property type="match status" value="1"/>
</dbReference>
<keyword evidence="3" id="KW-0804">Transcription</keyword>
<protein>
    <submittedName>
        <fullName evidence="5">DNA-binding GntR family transcriptional regulator</fullName>
    </submittedName>
</protein>
<evidence type="ECO:0000256" key="3">
    <source>
        <dbReference type="ARBA" id="ARBA00023163"/>
    </source>
</evidence>
<dbReference type="InterPro" id="IPR050679">
    <property type="entry name" value="Bact_HTH_transcr_reg"/>
</dbReference>
<gene>
    <name evidence="5" type="ORF">J2S41_003461</name>
</gene>
<dbReference type="GO" id="GO:0045892">
    <property type="term" value="P:negative regulation of DNA-templated transcription"/>
    <property type="evidence" value="ECO:0007669"/>
    <property type="project" value="TreeGrafter"/>
</dbReference>
<dbReference type="SMART" id="SM00345">
    <property type="entry name" value="HTH_GNTR"/>
    <property type="match status" value="1"/>
</dbReference>
<sequence length="82" mass="8853">MPATPIYQQIMADIRTKIANGDLKPGDKLPSISELTVAYNCSAEPVKMAIRMLNTLGELQGHQGRGVYVPTGSAPRSRPQAM</sequence>
<comment type="caution">
    <text evidence="5">The sequence shown here is derived from an EMBL/GenBank/DDBJ whole genome shotgun (WGS) entry which is preliminary data.</text>
</comment>
<dbReference type="Proteomes" id="UP001183643">
    <property type="component" value="Unassembled WGS sequence"/>
</dbReference>
<feature type="domain" description="HTH gntR-type" evidence="4">
    <location>
        <begin position="4"/>
        <end position="72"/>
    </location>
</feature>
<keyword evidence="2 5" id="KW-0238">DNA-binding</keyword>
<evidence type="ECO:0000259" key="4">
    <source>
        <dbReference type="PROSITE" id="PS50949"/>
    </source>
</evidence>
<dbReference type="InterPro" id="IPR036390">
    <property type="entry name" value="WH_DNA-bd_sf"/>
</dbReference>
<reference evidence="5" key="1">
    <citation type="submission" date="2023-07" db="EMBL/GenBank/DDBJ databases">
        <title>Sequencing the genomes of 1000 actinobacteria strains.</title>
        <authorList>
            <person name="Klenk H.-P."/>
        </authorList>
    </citation>
    <scope>NUCLEOTIDE SEQUENCE</scope>
    <source>
        <strain evidence="5">DSM 44707</strain>
    </source>
</reference>
<dbReference type="GO" id="GO:0003700">
    <property type="term" value="F:DNA-binding transcription factor activity"/>
    <property type="evidence" value="ECO:0007669"/>
    <property type="project" value="InterPro"/>
</dbReference>
<name>A0AAE3YMU4_9ACTN</name>
<organism evidence="5 6">
    <name type="scientific">Catenuloplanes atrovinosus</name>
    <dbReference type="NCBI Taxonomy" id="137266"/>
    <lineage>
        <taxon>Bacteria</taxon>
        <taxon>Bacillati</taxon>
        <taxon>Actinomycetota</taxon>
        <taxon>Actinomycetes</taxon>
        <taxon>Micromonosporales</taxon>
        <taxon>Micromonosporaceae</taxon>
        <taxon>Catenuloplanes</taxon>
    </lineage>
</organism>
<dbReference type="RefSeq" id="WP_310368903.1">
    <property type="nucleotide sequence ID" value="NZ_JAVDYB010000001.1"/>
</dbReference>
<dbReference type="GO" id="GO:0003677">
    <property type="term" value="F:DNA binding"/>
    <property type="evidence" value="ECO:0007669"/>
    <property type="project" value="UniProtKB-KW"/>
</dbReference>
<dbReference type="PANTHER" id="PTHR44846">
    <property type="entry name" value="MANNOSYL-D-GLYCERATE TRANSPORT/METABOLISM SYSTEM REPRESSOR MNGR-RELATED"/>
    <property type="match status" value="1"/>
</dbReference>
<dbReference type="Pfam" id="PF00392">
    <property type="entry name" value="GntR"/>
    <property type="match status" value="1"/>
</dbReference>
<dbReference type="Gene3D" id="1.10.10.10">
    <property type="entry name" value="Winged helix-like DNA-binding domain superfamily/Winged helix DNA-binding domain"/>
    <property type="match status" value="1"/>
</dbReference>
<dbReference type="InterPro" id="IPR036388">
    <property type="entry name" value="WH-like_DNA-bd_sf"/>
</dbReference>
<evidence type="ECO:0000313" key="6">
    <source>
        <dbReference type="Proteomes" id="UP001183643"/>
    </source>
</evidence>
<keyword evidence="1" id="KW-0805">Transcription regulation</keyword>
<dbReference type="CDD" id="cd07377">
    <property type="entry name" value="WHTH_GntR"/>
    <property type="match status" value="1"/>
</dbReference>
<dbReference type="InterPro" id="IPR000524">
    <property type="entry name" value="Tscrpt_reg_HTH_GntR"/>
</dbReference>
<evidence type="ECO:0000256" key="2">
    <source>
        <dbReference type="ARBA" id="ARBA00023125"/>
    </source>
</evidence>